<proteinExistence type="predicted"/>
<protein>
    <submittedName>
        <fullName evidence="1">Uncharacterized protein</fullName>
    </submittedName>
</protein>
<dbReference type="EMBL" id="JAACNH010011769">
    <property type="protein sequence ID" value="KAG8429200.1"/>
    <property type="molecule type" value="Genomic_DNA"/>
</dbReference>
<name>A0A8T2IDN7_9PIPI</name>
<gene>
    <name evidence="1" type="ORF">GDO86_018069</name>
</gene>
<reference evidence="1" key="1">
    <citation type="thesis" date="2020" institute="ProQuest LLC" country="789 East Eisenhower Parkway, Ann Arbor, MI, USA">
        <title>Comparative Genomics and Chromosome Evolution.</title>
        <authorList>
            <person name="Mudd A.B."/>
        </authorList>
    </citation>
    <scope>NUCLEOTIDE SEQUENCE</scope>
    <source>
        <strain evidence="1">Female2</strain>
        <tissue evidence="1">Blood</tissue>
    </source>
</reference>
<evidence type="ECO:0000313" key="2">
    <source>
        <dbReference type="Proteomes" id="UP000812440"/>
    </source>
</evidence>
<organism evidence="1 2">
    <name type="scientific">Hymenochirus boettgeri</name>
    <name type="common">Congo dwarf clawed frog</name>
    <dbReference type="NCBI Taxonomy" id="247094"/>
    <lineage>
        <taxon>Eukaryota</taxon>
        <taxon>Metazoa</taxon>
        <taxon>Chordata</taxon>
        <taxon>Craniata</taxon>
        <taxon>Vertebrata</taxon>
        <taxon>Euteleostomi</taxon>
        <taxon>Amphibia</taxon>
        <taxon>Batrachia</taxon>
        <taxon>Anura</taxon>
        <taxon>Pipoidea</taxon>
        <taxon>Pipidae</taxon>
        <taxon>Pipinae</taxon>
        <taxon>Hymenochirus</taxon>
    </lineage>
</organism>
<accession>A0A8T2IDN7</accession>
<dbReference type="AlphaFoldDB" id="A0A8T2IDN7"/>
<dbReference type="OrthoDB" id="10494247at2759"/>
<comment type="caution">
    <text evidence="1">The sequence shown here is derived from an EMBL/GenBank/DDBJ whole genome shotgun (WGS) entry which is preliminary data.</text>
</comment>
<keyword evidence="2" id="KW-1185">Reference proteome</keyword>
<dbReference type="Proteomes" id="UP000812440">
    <property type="component" value="Unassembled WGS sequence"/>
</dbReference>
<evidence type="ECO:0000313" key="1">
    <source>
        <dbReference type="EMBL" id="KAG8429200.1"/>
    </source>
</evidence>
<sequence>MENHSLTWEGNAIRRLIPERSKLQQIKGKEFDLYSTNHLFLHKREILDLSPEEKGTLVSMAQDRPQGDGKPEKKVPSSSHILHVRTCDGFVLQVQ</sequence>